<dbReference type="FunFam" id="3.10.580.10:FF:000002">
    <property type="entry name" value="Magnesium/cobalt efflux protein CorC"/>
    <property type="match status" value="1"/>
</dbReference>
<gene>
    <name evidence="12" type="ORF">A2311_00700</name>
</gene>
<dbReference type="PROSITE" id="PS51371">
    <property type="entry name" value="CBS"/>
    <property type="match status" value="2"/>
</dbReference>
<name>A0A1F4TRS8_UNCSA</name>
<evidence type="ECO:0000256" key="2">
    <source>
        <dbReference type="ARBA" id="ARBA00022692"/>
    </source>
</evidence>
<evidence type="ECO:0000256" key="1">
    <source>
        <dbReference type="ARBA" id="ARBA00004141"/>
    </source>
</evidence>
<evidence type="ECO:0000256" key="8">
    <source>
        <dbReference type="PROSITE-ProRule" id="PRU01193"/>
    </source>
</evidence>
<evidence type="ECO:0000259" key="11">
    <source>
        <dbReference type="PROSITE" id="PS51846"/>
    </source>
</evidence>
<evidence type="ECO:0000313" key="12">
    <source>
        <dbReference type="EMBL" id="OGC35299.1"/>
    </source>
</evidence>
<dbReference type="Gene3D" id="3.10.580.10">
    <property type="entry name" value="CBS-domain"/>
    <property type="match status" value="1"/>
</dbReference>
<feature type="domain" description="CBS" evidence="10">
    <location>
        <begin position="210"/>
        <end position="272"/>
    </location>
</feature>
<keyword evidence="5 7" id="KW-0129">CBS domain</keyword>
<dbReference type="InterPro" id="IPR046342">
    <property type="entry name" value="CBS_dom_sf"/>
</dbReference>
<evidence type="ECO:0000256" key="6">
    <source>
        <dbReference type="ARBA" id="ARBA00023136"/>
    </source>
</evidence>
<dbReference type="PANTHER" id="PTHR22777:SF17">
    <property type="entry name" value="UPF0053 PROTEIN SLL0260"/>
    <property type="match status" value="1"/>
</dbReference>
<dbReference type="GO" id="GO:0016020">
    <property type="term" value="C:membrane"/>
    <property type="evidence" value="ECO:0007669"/>
    <property type="project" value="UniProtKB-SubCell"/>
</dbReference>
<keyword evidence="2 8" id="KW-0812">Transmembrane</keyword>
<evidence type="ECO:0000313" key="13">
    <source>
        <dbReference type="Proteomes" id="UP000178951"/>
    </source>
</evidence>
<dbReference type="Proteomes" id="UP000178951">
    <property type="component" value="Unassembled WGS sequence"/>
</dbReference>
<dbReference type="Pfam" id="PF00571">
    <property type="entry name" value="CBS"/>
    <property type="match status" value="2"/>
</dbReference>
<dbReference type="PANTHER" id="PTHR22777">
    <property type="entry name" value="HEMOLYSIN-RELATED"/>
    <property type="match status" value="1"/>
</dbReference>
<accession>A0A1F4TRS8</accession>
<feature type="domain" description="CBS" evidence="10">
    <location>
        <begin position="273"/>
        <end position="328"/>
    </location>
</feature>
<sequence>MFEIVLLVILILLSAFFSLSETALTTVSQPRIVHMIEEKKRGARTLRRLRENPAKLISTILVGNNIVNISASVLATTVIEEYLRSIGLGAQGTIIAIAIGLMTMFILIFGEITPKTLAIRKAEAISLFVAPILSVIEMLLGPLVAVMTWLSRPIIFLLGGHSQEKIPFITEEVIKTLLIAGEKEGAIEKDEREMISSVFKFTDLTSGAVMTQRDKIIYVEAGATINEAIAKIRESGHSRLPVIDQTLDNIVGVIYAKDLLRVNPADFAGNHLRQALFIPTSKKLNDVLDQMQVEYHHLAIVVDEFGHTLGLVTMEDVIEEIVGEIHDEYERLK</sequence>
<reference evidence="12 13" key="1">
    <citation type="journal article" date="2016" name="Nat. Commun.">
        <title>Thousands of microbial genomes shed light on interconnected biogeochemical processes in an aquifer system.</title>
        <authorList>
            <person name="Anantharaman K."/>
            <person name="Brown C.T."/>
            <person name="Hug L.A."/>
            <person name="Sharon I."/>
            <person name="Castelle C.J."/>
            <person name="Probst A.J."/>
            <person name="Thomas B.C."/>
            <person name="Singh A."/>
            <person name="Wilkins M.J."/>
            <person name="Karaoz U."/>
            <person name="Brodie E.L."/>
            <person name="Williams K.H."/>
            <person name="Hubbard S.S."/>
            <person name="Banfield J.F."/>
        </authorList>
    </citation>
    <scope>NUCLEOTIDE SEQUENCE [LARGE SCALE GENOMIC DNA]</scope>
</reference>
<keyword evidence="6 8" id="KW-0472">Membrane</keyword>
<evidence type="ECO:0000256" key="5">
    <source>
        <dbReference type="ARBA" id="ARBA00023122"/>
    </source>
</evidence>
<dbReference type="Pfam" id="PF01595">
    <property type="entry name" value="CNNM"/>
    <property type="match status" value="1"/>
</dbReference>
<feature type="transmembrane region" description="Helical" evidence="9">
    <location>
        <begin position="86"/>
        <end position="108"/>
    </location>
</feature>
<dbReference type="SUPFAM" id="SSF54631">
    <property type="entry name" value="CBS-domain pair"/>
    <property type="match status" value="1"/>
</dbReference>
<dbReference type="EMBL" id="MEUF01000031">
    <property type="protein sequence ID" value="OGC35299.1"/>
    <property type="molecule type" value="Genomic_DNA"/>
</dbReference>
<protein>
    <recommendedName>
        <fullName evidence="14">Hemolysin</fullName>
    </recommendedName>
</protein>
<feature type="transmembrane region" description="Helical" evidence="9">
    <location>
        <begin position="56"/>
        <end position="79"/>
    </location>
</feature>
<dbReference type="SMART" id="SM00116">
    <property type="entry name" value="CBS"/>
    <property type="match status" value="2"/>
</dbReference>
<evidence type="ECO:0000259" key="10">
    <source>
        <dbReference type="PROSITE" id="PS51371"/>
    </source>
</evidence>
<dbReference type="InterPro" id="IPR002550">
    <property type="entry name" value="CNNM"/>
</dbReference>
<dbReference type="CDD" id="cd04590">
    <property type="entry name" value="CBS_pair_CorC_HlyC_assoc"/>
    <property type="match status" value="1"/>
</dbReference>
<evidence type="ECO:0000256" key="4">
    <source>
        <dbReference type="ARBA" id="ARBA00022989"/>
    </source>
</evidence>
<comment type="subcellular location">
    <subcellularLocation>
        <location evidence="1">Membrane</location>
        <topology evidence="1">Multi-pass membrane protein</topology>
    </subcellularLocation>
</comment>
<dbReference type="InterPro" id="IPR044751">
    <property type="entry name" value="Ion_transp-like_CBS"/>
</dbReference>
<keyword evidence="4 8" id="KW-1133">Transmembrane helix</keyword>
<organism evidence="12 13">
    <name type="scientific">candidate division WOR-1 bacterium RIFOXYB2_FULL_48_7</name>
    <dbReference type="NCBI Taxonomy" id="1802583"/>
    <lineage>
        <taxon>Bacteria</taxon>
        <taxon>Bacillati</taxon>
        <taxon>Saganbacteria</taxon>
    </lineage>
</organism>
<feature type="domain" description="CNNM transmembrane" evidence="11">
    <location>
        <begin position="1"/>
        <end position="191"/>
    </location>
</feature>
<evidence type="ECO:0008006" key="14">
    <source>
        <dbReference type="Google" id="ProtNLM"/>
    </source>
</evidence>
<dbReference type="InterPro" id="IPR000644">
    <property type="entry name" value="CBS_dom"/>
</dbReference>
<dbReference type="AlphaFoldDB" id="A0A1F4TRS8"/>
<comment type="caution">
    <text evidence="12">The sequence shown here is derived from an EMBL/GenBank/DDBJ whole genome shotgun (WGS) entry which is preliminary data.</text>
</comment>
<proteinExistence type="predicted"/>
<dbReference type="PROSITE" id="PS51846">
    <property type="entry name" value="CNNM"/>
    <property type="match status" value="1"/>
</dbReference>
<evidence type="ECO:0000256" key="7">
    <source>
        <dbReference type="PROSITE-ProRule" id="PRU00703"/>
    </source>
</evidence>
<evidence type="ECO:0000256" key="9">
    <source>
        <dbReference type="SAM" id="Phobius"/>
    </source>
</evidence>
<evidence type="ECO:0000256" key="3">
    <source>
        <dbReference type="ARBA" id="ARBA00022737"/>
    </source>
</evidence>
<keyword evidence="3" id="KW-0677">Repeat</keyword>
<feature type="transmembrane region" description="Helical" evidence="9">
    <location>
        <begin position="128"/>
        <end position="150"/>
    </location>
</feature>
<dbReference type="STRING" id="1802583.A2311_00700"/>